<proteinExistence type="predicted"/>
<feature type="compositionally biased region" description="Basic and acidic residues" evidence="1">
    <location>
        <begin position="1"/>
        <end position="28"/>
    </location>
</feature>
<dbReference type="Proteomes" id="UP001596012">
    <property type="component" value="Unassembled WGS sequence"/>
</dbReference>
<evidence type="ECO:0000313" key="3">
    <source>
        <dbReference type="Proteomes" id="UP001596012"/>
    </source>
</evidence>
<gene>
    <name evidence="2" type="ORF">ACFPH6_19735</name>
</gene>
<organism evidence="2 3">
    <name type="scientific">Streptomyces xiangluensis</name>
    <dbReference type="NCBI Taxonomy" id="2665720"/>
    <lineage>
        <taxon>Bacteria</taxon>
        <taxon>Bacillati</taxon>
        <taxon>Actinomycetota</taxon>
        <taxon>Actinomycetes</taxon>
        <taxon>Kitasatosporales</taxon>
        <taxon>Streptomycetaceae</taxon>
        <taxon>Streptomyces</taxon>
    </lineage>
</organism>
<comment type="caution">
    <text evidence="2">The sequence shown here is derived from an EMBL/GenBank/DDBJ whole genome shotgun (WGS) entry which is preliminary data.</text>
</comment>
<sequence>MTVPDENRPKTGKTDDTSVAKPDEERLSQQKQQNQGAGRSMREALDEADITPEDYEEK</sequence>
<protein>
    <submittedName>
        <fullName evidence="2">Uncharacterized protein</fullName>
    </submittedName>
</protein>
<evidence type="ECO:0000256" key="1">
    <source>
        <dbReference type="SAM" id="MobiDB-lite"/>
    </source>
</evidence>
<reference evidence="3" key="1">
    <citation type="journal article" date="2019" name="Int. J. Syst. Evol. Microbiol.">
        <title>The Global Catalogue of Microorganisms (GCM) 10K type strain sequencing project: providing services to taxonomists for standard genome sequencing and annotation.</title>
        <authorList>
            <consortium name="The Broad Institute Genomics Platform"/>
            <consortium name="The Broad Institute Genome Sequencing Center for Infectious Disease"/>
            <person name="Wu L."/>
            <person name="Ma J."/>
        </authorList>
    </citation>
    <scope>NUCLEOTIDE SEQUENCE [LARGE SCALE GENOMIC DNA]</scope>
    <source>
        <strain evidence="3">DT43</strain>
    </source>
</reference>
<evidence type="ECO:0000313" key="2">
    <source>
        <dbReference type="EMBL" id="MFC4466733.1"/>
    </source>
</evidence>
<accession>A0ABV8YRU4</accession>
<dbReference type="EMBL" id="JBHSFG010000029">
    <property type="protein sequence ID" value="MFC4466733.1"/>
    <property type="molecule type" value="Genomic_DNA"/>
</dbReference>
<feature type="compositionally biased region" description="Acidic residues" evidence="1">
    <location>
        <begin position="46"/>
        <end position="58"/>
    </location>
</feature>
<feature type="region of interest" description="Disordered" evidence="1">
    <location>
        <begin position="1"/>
        <end position="58"/>
    </location>
</feature>
<dbReference type="RefSeq" id="WP_386343382.1">
    <property type="nucleotide sequence ID" value="NZ_JBHSFG010000029.1"/>
</dbReference>
<name>A0ABV8YRU4_9ACTN</name>
<keyword evidence="3" id="KW-1185">Reference proteome</keyword>